<evidence type="ECO:0000313" key="3">
    <source>
        <dbReference type="EMBL" id="PIM99445.1"/>
    </source>
</evidence>
<dbReference type="PANTHER" id="PTHR33322">
    <property type="entry name" value="BAG DOMAIN CONTAINING PROTEIN, EXPRESSED"/>
    <property type="match status" value="1"/>
</dbReference>
<dbReference type="InterPro" id="IPR040400">
    <property type="entry name" value="BAG5/6/7/8"/>
</dbReference>
<dbReference type="GO" id="GO:0009506">
    <property type="term" value="C:plasmodesma"/>
    <property type="evidence" value="ECO:0007669"/>
    <property type="project" value="TreeGrafter"/>
</dbReference>
<dbReference type="OrthoDB" id="1100735at2759"/>
<dbReference type="Proteomes" id="UP000231279">
    <property type="component" value="Unassembled WGS sequence"/>
</dbReference>
<dbReference type="AlphaFoldDB" id="A0A2G9G298"/>
<feature type="compositionally biased region" description="Basic and acidic residues" evidence="2">
    <location>
        <begin position="362"/>
        <end position="374"/>
    </location>
</feature>
<evidence type="ECO:0000313" key="4">
    <source>
        <dbReference type="Proteomes" id="UP000231279"/>
    </source>
</evidence>
<comment type="caution">
    <text evidence="3">The sequence shown here is derived from an EMBL/GenBank/DDBJ whole genome shotgun (WGS) entry which is preliminary data.</text>
</comment>
<organism evidence="3 4">
    <name type="scientific">Handroanthus impetiginosus</name>
    <dbReference type="NCBI Taxonomy" id="429701"/>
    <lineage>
        <taxon>Eukaryota</taxon>
        <taxon>Viridiplantae</taxon>
        <taxon>Streptophyta</taxon>
        <taxon>Embryophyta</taxon>
        <taxon>Tracheophyta</taxon>
        <taxon>Spermatophyta</taxon>
        <taxon>Magnoliopsida</taxon>
        <taxon>eudicotyledons</taxon>
        <taxon>Gunneridae</taxon>
        <taxon>Pentapetalae</taxon>
        <taxon>asterids</taxon>
        <taxon>lamiids</taxon>
        <taxon>Lamiales</taxon>
        <taxon>Bignoniaceae</taxon>
        <taxon>Crescentiina</taxon>
        <taxon>Tabebuia alliance</taxon>
        <taxon>Handroanthus</taxon>
    </lineage>
</organism>
<evidence type="ECO:0000256" key="2">
    <source>
        <dbReference type="SAM" id="MobiDB-lite"/>
    </source>
</evidence>
<dbReference type="GO" id="GO:0006457">
    <property type="term" value="P:protein folding"/>
    <property type="evidence" value="ECO:0007669"/>
    <property type="project" value="TreeGrafter"/>
</dbReference>
<reference evidence="4" key="1">
    <citation type="journal article" date="2018" name="Gigascience">
        <title>Genome assembly of the Pink Ipe (Handroanthus impetiginosus, Bignoniaceae), a highly valued, ecologically keystone Neotropical timber forest tree.</title>
        <authorList>
            <person name="Silva-Junior O.B."/>
            <person name="Grattapaglia D."/>
            <person name="Novaes E."/>
            <person name="Collevatti R.G."/>
        </authorList>
    </citation>
    <scope>NUCLEOTIDE SEQUENCE [LARGE SCALE GENOMIC DNA]</scope>
    <source>
        <strain evidence="4">cv. UFG-1</strain>
    </source>
</reference>
<dbReference type="EMBL" id="NKXS01007596">
    <property type="protein sequence ID" value="PIM99445.1"/>
    <property type="molecule type" value="Genomic_DNA"/>
</dbReference>
<accession>A0A2G9G298</accession>
<evidence type="ECO:0008006" key="5">
    <source>
        <dbReference type="Google" id="ProtNLM"/>
    </source>
</evidence>
<dbReference type="STRING" id="429701.A0A2G9G298"/>
<gene>
    <name evidence="3" type="ORF">CDL12_28064</name>
</gene>
<protein>
    <recommendedName>
        <fullName evidence="5">BAG domain-containing protein</fullName>
    </recommendedName>
</protein>
<evidence type="ECO:0000256" key="1">
    <source>
        <dbReference type="ARBA" id="ARBA00023186"/>
    </source>
</evidence>
<proteinExistence type="predicted"/>
<keyword evidence="4" id="KW-1185">Reference proteome</keyword>
<sequence length="396" mass="45135">MAYHHHPCHRAITAAACYCHCYCATCTPCPHHPPPPPDSYLHHPPYQPHFYSSPSHLPQYQEHFQGRYFREKTQTHPTISSLLRRIAALESALRRRSSDSQSLRDAAARTIQTHFRAFLSRRSRTLRQLKVLASIKSILGILKSSVSGKTHFDYGAVYHKAMKLLLKLNTIQGDDPMVRNGKSSISKELNKFLNFIEGISSGANVRYPVNVKKSWVSNRERKNNNVTIGNLKKINVEKMRVLAERIDKLAEELDEEPGELIENSKDLMIRKNGVSESRRVVQPKVKKSVTFAENGKVYEVLRGRNEPFLKEGCSESIDRDNDEGELEDDLCREIEEMGVFSKDDGGDDDDEEVHSENGGSLADEKDSRSYLRCEEDNDDEFVFSPPLPVKMEKRGH</sequence>
<name>A0A2G9G298_9LAMI</name>
<dbReference type="PANTHER" id="PTHR33322:SF18">
    <property type="entry name" value="BAG FAMILY MOLECULAR CHAPERONE REGULATOR 8, CHLOROPLASTIC"/>
    <property type="match status" value="1"/>
</dbReference>
<keyword evidence="1" id="KW-0143">Chaperone</keyword>
<feature type="region of interest" description="Disordered" evidence="2">
    <location>
        <begin position="335"/>
        <end position="396"/>
    </location>
</feature>